<organism evidence="2 3">
    <name type="scientific">Halobaculum magnesiiphilum</name>
    <dbReference type="NCBI Taxonomy" id="1017351"/>
    <lineage>
        <taxon>Archaea</taxon>
        <taxon>Methanobacteriati</taxon>
        <taxon>Methanobacteriota</taxon>
        <taxon>Stenosarchaea group</taxon>
        <taxon>Halobacteria</taxon>
        <taxon>Halobacteriales</taxon>
        <taxon>Haloferacaceae</taxon>
        <taxon>Halobaculum</taxon>
    </lineage>
</organism>
<dbReference type="EMBL" id="CP081958">
    <property type="protein sequence ID" value="QZP36430.1"/>
    <property type="molecule type" value="Genomic_DNA"/>
</dbReference>
<dbReference type="KEGG" id="hmp:K6T50_08795"/>
<dbReference type="GeneID" id="67178235"/>
<feature type="compositionally biased region" description="Low complexity" evidence="1">
    <location>
        <begin position="125"/>
        <end position="138"/>
    </location>
</feature>
<gene>
    <name evidence="2" type="ORF">K6T50_08795</name>
</gene>
<dbReference type="Pfam" id="PF09845">
    <property type="entry name" value="OapC"/>
    <property type="match status" value="2"/>
</dbReference>
<reference evidence="2 3" key="1">
    <citation type="journal article" date="2021" name="Int. J. Syst. Evol. Microbiol.">
        <title>Halobaculum halophilum sp. nov. and Halobaculum salinum sp. nov., isolated from salt lake and saline soil.</title>
        <authorList>
            <person name="Cui H.L."/>
            <person name="Shi X.W."/>
            <person name="Yin X.M."/>
            <person name="Yang X.Y."/>
            <person name="Hou J."/>
            <person name="Zhu L."/>
        </authorList>
    </citation>
    <scope>NUCLEOTIDE SEQUENCE [LARGE SCALE GENOMIC DNA]</scope>
    <source>
        <strain evidence="2 3">NBRC 109044</strain>
    </source>
</reference>
<protein>
    <submittedName>
        <fullName evidence="2">Zn-ribbon domain-containing protein</fullName>
    </submittedName>
</protein>
<keyword evidence="3" id="KW-1185">Reference proteome</keyword>
<feature type="compositionally biased region" description="Low complexity" evidence="1">
    <location>
        <begin position="69"/>
        <end position="87"/>
    </location>
</feature>
<dbReference type="AlphaFoldDB" id="A0A8T8W9C3"/>
<feature type="compositionally biased region" description="Polar residues" evidence="1">
    <location>
        <begin position="94"/>
        <end position="107"/>
    </location>
</feature>
<feature type="region of interest" description="Disordered" evidence="1">
    <location>
        <begin position="1"/>
        <end position="165"/>
    </location>
</feature>
<dbReference type="InterPro" id="IPR018645">
    <property type="entry name" value="OapC-like"/>
</dbReference>
<evidence type="ECO:0000313" key="3">
    <source>
        <dbReference type="Proteomes" id="UP000826254"/>
    </source>
</evidence>
<accession>A0A8T8W9C3</accession>
<feature type="compositionally biased region" description="Acidic residues" evidence="1">
    <location>
        <begin position="149"/>
        <end position="158"/>
    </location>
</feature>
<dbReference type="Proteomes" id="UP000826254">
    <property type="component" value="Chromosome"/>
</dbReference>
<sequence>MPHQCTNCGRTFADGSKEMLSGCPDCGGNKFQFRPAGATDSGPPETTESGNRGASTPSRDDADRDTFAGSDPSTSPDPSTGSDPSSSAVDAGSASPSTGTDDSSRTAPDTEDGAQASARSDVVSPDELAAAAEPTEPASEPPESRQADDEPAQGEEPADPNLDALRQKLNDQFESIRIVSPGQYELNLMELYDREEYIISLREDGRYVIEMPEGWDDR</sequence>
<feature type="compositionally biased region" description="Polar residues" evidence="1">
    <location>
        <begin position="44"/>
        <end position="57"/>
    </location>
</feature>
<dbReference type="RefSeq" id="WP_222606253.1">
    <property type="nucleotide sequence ID" value="NZ_CP081958.1"/>
</dbReference>
<evidence type="ECO:0000256" key="1">
    <source>
        <dbReference type="SAM" id="MobiDB-lite"/>
    </source>
</evidence>
<evidence type="ECO:0000313" key="2">
    <source>
        <dbReference type="EMBL" id="QZP36430.1"/>
    </source>
</evidence>
<proteinExistence type="predicted"/>
<name>A0A8T8W9C3_9EURY</name>